<gene>
    <name evidence="1" type="ORF">L1987_08681</name>
</gene>
<comment type="caution">
    <text evidence="1">The sequence shown here is derived from an EMBL/GenBank/DDBJ whole genome shotgun (WGS) entry which is preliminary data.</text>
</comment>
<dbReference type="Proteomes" id="UP001056120">
    <property type="component" value="Linkage Group LG03"/>
</dbReference>
<proteinExistence type="predicted"/>
<organism evidence="1 2">
    <name type="scientific">Smallanthus sonchifolius</name>
    <dbReference type="NCBI Taxonomy" id="185202"/>
    <lineage>
        <taxon>Eukaryota</taxon>
        <taxon>Viridiplantae</taxon>
        <taxon>Streptophyta</taxon>
        <taxon>Embryophyta</taxon>
        <taxon>Tracheophyta</taxon>
        <taxon>Spermatophyta</taxon>
        <taxon>Magnoliopsida</taxon>
        <taxon>eudicotyledons</taxon>
        <taxon>Gunneridae</taxon>
        <taxon>Pentapetalae</taxon>
        <taxon>asterids</taxon>
        <taxon>campanulids</taxon>
        <taxon>Asterales</taxon>
        <taxon>Asteraceae</taxon>
        <taxon>Asteroideae</taxon>
        <taxon>Heliantheae alliance</taxon>
        <taxon>Millerieae</taxon>
        <taxon>Smallanthus</taxon>
    </lineage>
</organism>
<evidence type="ECO:0000313" key="1">
    <source>
        <dbReference type="EMBL" id="KAI3821124.1"/>
    </source>
</evidence>
<reference evidence="2" key="1">
    <citation type="journal article" date="2022" name="Mol. Ecol. Resour.">
        <title>The genomes of chicory, endive, great burdock and yacon provide insights into Asteraceae palaeo-polyploidization history and plant inulin production.</title>
        <authorList>
            <person name="Fan W."/>
            <person name="Wang S."/>
            <person name="Wang H."/>
            <person name="Wang A."/>
            <person name="Jiang F."/>
            <person name="Liu H."/>
            <person name="Zhao H."/>
            <person name="Xu D."/>
            <person name="Zhang Y."/>
        </authorList>
    </citation>
    <scope>NUCLEOTIDE SEQUENCE [LARGE SCALE GENOMIC DNA]</scope>
    <source>
        <strain evidence="2">cv. Yunnan</strain>
    </source>
</reference>
<keyword evidence="2" id="KW-1185">Reference proteome</keyword>
<name>A0ACB9JKX5_9ASTR</name>
<accession>A0ACB9JKX5</accession>
<sequence>MDSPHLHPDLKIAPGRRRRGRWRRTASEKFDDGVIGDRVNRQRVVLFLPKDRKYQNEQRSNRATVEGYRKATGKDRTMKTSSGSSLIGKKKTLVFYTRE</sequence>
<dbReference type="EMBL" id="CM042020">
    <property type="protein sequence ID" value="KAI3821124.1"/>
    <property type="molecule type" value="Genomic_DNA"/>
</dbReference>
<protein>
    <submittedName>
        <fullName evidence="1">Uncharacterized protein</fullName>
    </submittedName>
</protein>
<reference evidence="1 2" key="2">
    <citation type="journal article" date="2022" name="Mol. Ecol. Resour.">
        <title>The genomes of chicory, endive, great burdock and yacon provide insights into Asteraceae paleo-polyploidization history and plant inulin production.</title>
        <authorList>
            <person name="Fan W."/>
            <person name="Wang S."/>
            <person name="Wang H."/>
            <person name="Wang A."/>
            <person name="Jiang F."/>
            <person name="Liu H."/>
            <person name="Zhao H."/>
            <person name="Xu D."/>
            <person name="Zhang Y."/>
        </authorList>
    </citation>
    <scope>NUCLEOTIDE SEQUENCE [LARGE SCALE GENOMIC DNA]</scope>
    <source>
        <strain evidence="2">cv. Yunnan</strain>
        <tissue evidence="1">Leaves</tissue>
    </source>
</reference>
<evidence type="ECO:0000313" key="2">
    <source>
        <dbReference type="Proteomes" id="UP001056120"/>
    </source>
</evidence>